<evidence type="ECO:0000256" key="1">
    <source>
        <dbReference type="ARBA" id="ARBA00004236"/>
    </source>
</evidence>
<dbReference type="GO" id="GO:0007165">
    <property type="term" value="P:signal transduction"/>
    <property type="evidence" value="ECO:0007669"/>
    <property type="project" value="UniProtKB-KW"/>
</dbReference>
<comment type="caution">
    <text evidence="6">The sequence shown here is derived from an EMBL/GenBank/DDBJ whole genome shotgun (WGS) entry which is preliminary data.</text>
</comment>
<dbReference type="GO" id="GO:0005886">
    <property type="term" value="C:plasma membrane"/>
    <property type="evidence" value="ECO:0007669"/>
    <property type="project" value="UniProtKB-SubCell"/>
</dbReference>
<evidence type="ECO:0000256" key="2">
    <source>
        <dbReference type="ARBA" id="ARBA00022475"/>
    </source>
</evidence>
<dbReference type="Proteomes" id="UP001418222">
    <property type="component" value="Unassembled WGS sequence"/>
</dbReference>
<accession>A0AAP0BLB2</accession>
<evidence type="ECO:0000256" key="5">
    <source>
        <dbReference type="SAM" id="MobiDB-lite"/>
    </source>
</evidence>
<dbReference type="AlphaFoldDB" id="A0AAP0BLB2"/>
<evidence type="ECO:0000256" key="3">
    <source>
        <dbReference type="ARBA" id="ARBA00023136"/>
    </source>
</evidence>
<evidence type="ECO:0000256" key="4">
    <source>
        <dbReference type="ARBA" id="ARBA00023224"/>
    </source>
</evidence>
<dbReference type="PANTHER" id="PTHR35129">
    <property type="entry name" value="GUANINE NUCLEOTIDE-BINDING PROTEIN SUBUNIT GAMMA 1"/>
    <property type="match status" value="1"/>
</dbReference>
<gene>
    <name evidence="6" type="primary">GG1</name>
    <name evidence="6" type="ORF">KSP39_PZI009269</name>
</gene>
<evidence type="ECO:0000313" key="6">
    <source>
        <dbReference type="EMBL" id="KAK8942528.1"/>
    </source>
</evidence>
<evidence type="ECO:0000313" key="7">
    <source>
        <dbReference type="Proteomes" id="UP001418222"/>
    </source>
</evidence>
<dbReference type="InterPro" id="IPR045878">
    <property type="entry name" value="GG1/2"/>
</dbReference>
<proteinExistence type="predicted"/>
<keyword evidence="3" id="KW-0472">Membrane</keyword>
<organism evidence="6 7">
    <name type="scientific">Platanthera zijinensis</name>
    <dbReference type="NCBI Taxonomy" id="2320716"/>
    <lineage>
        <taxon>Eukaryota</taxon>
        <taxon>Viridiplantae</taxon>
        <taxon>Streptophyta</taxon>
        <taxon>Embryophyta</taxon>
        <taxon>Tracheophyta</taxon>
        <taxon>Spermatophyta</taxon>
        <taxon>Magnoliopsida</taxon>
        <taxon>Liliopsida</taxon>
        <taxon>Asparagales</taxon>
        <taxon>Orchidaceae</taxon>
        <taxon>Orchidoideae</taxon>
        <taxon>Orchideae</taxon>
        <taxon>Orchidinae</taxon>
        <taxon>Platanthera</taxon>
    </lineage>
</organism>
<feature type="region of interest" description="Disordered" evidence="5">
    <location>
        <begin position="53"/>
        <end position="74"/>
    </location>
</feature>
<name>A0AAP0BLB2_9ASPA</name>
<dbReference type="PANTHER" id="PTHR35129:SF1">
    <property type="entry name" value="GUANINE NUCLEOTIDE-BINDING PROTEIN SUBUNIT GAMMA 1"/>
    <property type="match status" value="1"/>
</dbReference>
<keyword evidence="4" id="KW-0807">Transducer</keyword>
<protein>
    <submittedName>
        <fullName evidence="6">Guanine nucleotide-binding protein subunit gamma 1</fullName>
    </submittedName>
</protein>
<reference evidence="6 7" key="1">
    <citation type="journal article" date="2022" name="Nat. Plants">
        <title>Genomes of leafy and leafless Platanthera orchids illuminate the evolution of mycoheterotrophy.</title>
        <authorList>
            <person name="Li M.H."/>
            <person name="Liu K.W."/>
            <person name="Li Z."/>
            <person name="Lu H.C."/>
            <person name="Ye Q.L."/>
            <person name="Zhang D."/>
            <person name="Wang J.Y."/>
            <person name="Li Y.F."/>
            <person name="Zhong Z.M."/>
            <person name="Liu X."/>
            <person name="Yu X."/>
            <person name="Liu D.K."/>
            <person name="Tu X.D."/>
            <person name="Liu B."/>
            <person name="Hao Y."/>
            <person name="Liao X.Y."/>
            <person name="Jiang Y.T."/>
            <person name="Sun W.H."/>
            <person name="Chen J."/>
            <person name="Chen Y.Q."/>
            <person name="Ai Y."/>
            <person name="Zhai J.W."/>
            <person name="Wu S.S."/>
            <person name="Zhou Z."/>
            <person name="Hsiao Y.Y."/>
            <person name="Wu W.L."/>
            <person name="Chen Y.Y."/>
            <person name="Lin Y.F."/>
            <person name="Hsu J.L."/>
            <person name="Li C.Y."/>
            <person name="Wang Z.W."/>
            <person name="Zhao X."/>
            <person name="Zhong W.Y."/>
            <person name="Ma X.K."/>
            <person name="Ma L."/>
            <person name="Huang J."/>
            <person name="Chen G.Z."/>
            <person name="Huang M.Z."/>
            <person name="Huang L."/>
            <person name="Peng D.H."/>
            <person name="Luo Y.B."/>
            <person name="Zou S.Q."/>
            <person name="Chen S.P."/>
            <person name="Lan S."/>
            <person name="Tsai W.C."/>
            <person name="Van de Peer Y."/>
            <person name="Liu Z.J."/>
        </authorList>
    </citation>
    <scope>NUCLEOTIDE SEQUENCE [LARGE SCALE GENOMIC DNA]</scope>
    <source>
        <strain evidence="6">Lor287</strain>
    </source>
</reference>
<keyword evidence="7" id="KW-1185">Reference proteome</keyword>
<keyword evidence="2" id="KW-1003">Cell membrane</keyword>
<comment type="subcellular location">
    <subcellularLocation>
        <location evidence="1">Cell membrane</location>
    </subcellularLocation>
</comment>
<dbReference type="EMBL" id="JBBWWQ010000007">
    <property type="protein sequence ID" value="KAK8942528.1"/>
    <property type="molecule type" value="Genomic_DNA"/>
</dbReference>
<sequence>MVGLDYRSHRTQCKAESSSPTMTVETLSCSGMWWRSKYCSAFAIHPIGSTPAKVGRSKARAGRPKENGGVVSPLCGRGGAPRMDASLAGHADPLADEAAEGCNASSFAWMASKEACNEATMDSWVLARRRWASLASSDGASAVERVFGVVATAEGLQQLEACGGGEMPRCGAGVRCCGAAGWSEEWRREDGVGRGTERRSGAGKNVVRRWTAVGSRRLVADVYLDRAIAELNWIAGAEIGQGRRTALVDKTATGAQNHIAFVAQSARIDAISFPPEIVNGGCHGQAGNSNVEELDKLNRIENVSASLQLLLHRIENSPDPLLPITSGPTNTLWDRWFERLQDSHGCKCWLL</sequence>